<feature type="domain" description="Pyrroline-5-carboxylate reductase catalytic N-terminal" evidence="6">
    <location>
        <begin position="14"/>
        <end position="103"/>
    </location>
</feature>
<dbReference type="InterPro" id="IPR008927">
    <property type="entry name" value="6-PGluconate_DH-like_C_sf"/>
</dbReference>
<comment type="function">
    <text evidence="4">Catalyzes the reduction of 1-pyrroline-5-carboxylate (PCA) to L-proline.</text>
</comment>
<sequence length="274" mass="27407">MGGNEADISAVGRVLLLGCGRMGGAMLAGWLAGGLRPGQVQVIEPHPSDWLGARAAEGLALNPGALEQPDVAVLAVKPQMMAEAAPGLAAFGGGGTLMLSVAAGTPIARFEAMFGPGTPIIRAMPNTPAAIGRGISAYTGNAAATETHHATADILLRAVGKAVRLEGEHQMDAVTGLSGSGPAYVFHLIEAMAAAGEAQGLAPDLAMTLARETVCGAGALAGQDPAPAAVLRENVTSPGGTTAAGLAVLMEELPDLMRRTVAAAADRGRELARD</sequence>
<organism evidence="8 9">
    <name type="scientific">Paralimibaculum aggregatum</name>
    <dbReference type="NCBI Taxonomy" id="3036245"/>
    <lineage>
        <taxon>Bacteria</taxon>
        <taxon>Pseudomonadati</taxon>
        <taxon>Pseudomonadota</taxon>
        <taxon>Alphaproteobacteria</taxon>
        <taxon>Rhodobacterales</taxon>
        <taxon>Paracoccaceae</taxon>
        <taxon>Paralimibaculum</taxon>
    </lineage>
</organism>
<keyword evidence="4" id="KW-0028">Amino-acid biosynthesis</keyword>
<dbReference type="PANTHER" id="PTHR11645">
    <property type="entry name" value="PYRROLINE-5-CARBOXYLATE REDUCTASE"/>
    <property type="match status" value="1"/>
</dbReference>
<dbReference type="EC" id="1.5.1.2" evidence="4 5"/>
<evidence type="ECO:0000313" key="9">
    <source>
        <dbReference type="Proteomes" id="UP001239909"/>
    </source>
</evidence>
<dbReference type="InterPro" id="IPR028939">
    <property type="entry name" value="P5C_Rdtase_cat_N"/>
</dbReference>
<dbReference type="InterPro" id="IPR000304">
    <property type="entry name" value="Pyrroline-COOH_reductase"/>
</dbReference>
<dbReference type="Pfam" id="PF14748">
    <property type="entry name" value="P5CR_dimer"/>
    <property type="match status" value="1"/>
</dbReference>
<dbReference type="SUPFAM" id="SSF51735">
    <property type="entry name" value="NAD(P)-binding Rossmann-fold domains"/>
    <property type="match status" value="1"/>
</dbReference>
<keyword evidence="4" id="KW-0963">Cytoplasm</keyword>
<feature type="domain" description="Pyrroline-5-carboxylate reductase dimerisation" evidence="7">
    <location>
        <begin position="168"/>
        <end position="271"/>
    </location>
</feature>
<dbReference type="NCBIfam" id="TIGR00112">
    <property type="entry name" value="proC"/>
    <property type="match status" value="1"/>
</dbReference>
<evidence type="ECO:0000256" key="1">
    <source>
        <dbReference type="ARBA" id="ARBA00005525"/>
    </source>
</evidence>
<evidence type="ECO:0000256" key="4">
    <source>
        <dbReference type="HAMAP-Rule" id="MF_01925"/>
    </source>
</evidence>
<evidence type="ECO:0000256" key="3">
    <source>
        <dbReference type="ARBA" id="ARBA00023002"/>
    </source>
</evidence>
<comment type="catalytic activity">
    <reaction evidence="4">
        <text>L-proline + NAD(+) = (S)-1-pyrroline-5-carboxylate + NADH + 2 H(+)</text>
        <dbReference type="Rhea" id="RHEA:14105"/>
        <dbReference type="ChEBI" id="CHEBI:15378"/>
        <dbReference type="ChEBI" id="CHEBI:17388"/>
        <dbReference type="ChEBI" id="CHEBI:57540"/>
        <dbReference type="ChEBI" id="CHEBI:57945"/>
        <dbReference type="ChEBI" id="CHEBI:60039"/>
        <dbReference type="EC" id="1.5.1.2"/>
    </reaction>
</comment>
<keyword evidence="9" id="KW-1185">Reference proteome</keyword>
<dbReference type="InterPro" id="IPR036291">
    <property type="entry name" value="NAD(P)-bd_dom_sf"/>
</dbReference>
<evidence type="ECO:0000313" key="8">
    <source>
        <dbReference type="EMBL" id="GMG82535.1"/>
    </source>
</evidence>
<comment type="similarity">
    <text evidence="1 4">Belongs to the pyrroline-5-carboxylate reductase family.</text>
</comment>
<dbReference type="Pfam" id="PF03807">
    <property type="entry name" value="F420_oxidored"/>
    <property type="match status" value="1"/>
</dbReference>
<dbReference type="SUPFAM" id="SSF48179">
    <property type="entry name" value="6-phosphogluconate dehydrogenase C-terminal domain-like"/>
    <property type="match status" value="1"/>
</dbReference>
<comment type="catalytic activity">
    <reaction evidence="4">
        <text>L-proline + NADP(+) = (S)-1-pyrroline-5-carboxylate + NADPH + 2 H(+)</text>
        <dbReference type="Rhea" id="RHEA:14109"/>
        <dbReference type="ChEBI" id="CHEBI:15378"/>
        <dbReference type="ChEBI" id="CHEBI:17388"/>
        <dbReference type="ChEBI" id="CHEBI:57783"/>
        <dbReference type="ChEBI" id="CHEBI:58349"/>
        <dbReference type="ChEBI" id="CHEBI:60039"/>
        <dbReference type="EC" id="1.5.1.2"/>
    </reaction>
</comment>
<keyword evidence="2 4" id="KW-0521">NADP</keyword>
<evidence type="ECO:0000259" key="6">
    <source>
        <dbReference type="Pfam" id="PF03807"/>
    </source>
</evidence>
<comment type="pathway">
    <text evidence="4">Amino-acid biosynthesis; L-proline biosynthesis; L-proline from L-glutamate 5-semialdehyde: step 1/1.</text>
</comment>
<name>A0ABQ6LJY4_9RHOB</name>
<dbReference type="PIRSF" id="PIRSF000193">
    <property type="entry name" value="Pyrrol-5-carb_rd"/>
    <property type="match status" value="1"/>
</dbReference>
<comment type="caution">
    <text evidence="8">The sequence shown here is derived from an EMBL/GenBank/DDBJ whole genome shotgun (WGS) entry which is preliminary data.</text>
</comment>
<accession>A0ABQ6LJY4</accession>
<dbReference type="HAMAP" id="MF_01925">
    <property type="entry name" value="P5C_reductase"/>
    <property type="match status" value="1"/>
</dbReference>
<gene>
    <name evidence="4 8" type="primary">proC</name>
    <name evidence="8" type="ORF">LNKW23_17480</name>
</gene>
<protein>
    <recommendedName>
        <fullName evidence="4 5">Pyrroline-5-carboxylate reductase</fullName>
        <shortName evidence="4">P5C reductase</shortName>
        <shortName evidence="4">P5CR</shortName>
        <ecNumber evidence="4 5">1.5.1.2</ecNumber>
    </recommendedName>
    <alternativeName>
        <fullName evidence="4">PCA reductase</fullName>
    </alternativeName>
</protein>
<proteinExistence type="inferred from homology"/>
<evidence type="ECO:0000259" key="7">
    <source>
        <dbReference type="Pfam" id="PF14748"/>
    </source>
</evidence>
<dbReference type="InterPro" id="IPR029036">
    <property type="entry name" value="P5CR_dimer"/>
</dbReference>
<keyword evidence="4" id="KW-0641">Proline biosynthesis</keyword>
<dbReference type="Gene3D" id="1.10.3730.10">
    <property type="entry name" value="ProC C-terminal domain-like"/>
    <property type="match status" value="1"/>
</dbReference>
<comment type="subcellular location">
    <subcellularLocation>
        <location evidence="4">Cytoplasm</location>
    </subcellularLocation>
</comment>
<evidence type="ECO:0000256" key="2">
    <source>
        <dbReference type="ARBA" id="ARBA00022857"/>
    </source>
</evidence>
<dbReference type="EMBL" id="BSYI01000011">
    <property type="protein sequence ID" value="GMG82535.1"/>
    <property type="molecule type" value="Genomic_DNA"/>
</dbReference>
<dbReference type="PANTHER" id="PTHR11645:SF0">
    <property type="entry name" value="PYRROLINE-5-CARBOXYLATE REDUCTASE 3"/>
    <property type="match status" value="1"/>
</dbReference>
<keyword evidence="3 4" id="KW-0560">Oxidoreductase</keyword>
<reference evidence="8 9" key="1">
    <citation type="submission" date="2023-04" db="EMBL/GenBank/DDBJ databases">
        <title>Marinoamorphus aggregata gen. nov., sp. Nov., isolate from tissue of brittle star Ophioplocus japonicus.</title>
        <authorList>
            <person name="Kawano K."/>
            <person name="Sawayama S."/>
            <person name="Nakagawa S."/>
        </authorList>
    </citation>
    <scope>NUCLEOTIDE SEQUENCE [LARGE SCALE GENOMIC DNA]</scope>
    <source>
        <strain evidence="8 9">NKW23</strain>
    </source>
</reference>
<dbReference type="Proteomes" id="UP001239909">
    <property type="component" value="Unassembled WGS sequence"/>
</dbReference>
<evidence type="ECO:0000256" key="5">
    <source>
        <dbReference type="NCBIfam" id="TIGR00112"/>
    </source>
</evidence>
<dbReference type="Gene3D" id="3.40.50.720">
    <property type="entry name" value="NAD(P)-binding Rossmann-like Domain"/>
    <property type="match status" value="1"/>
</dbReference>
<dbReference type="RefSeq" id="WP_285671318.1">
    <property type="nucleotide sequence ID" value="NZ_BSYI01000011.1"/>
</dbReference>